<dbReference type="SUPFAM" id="SSF51735">
    <property type="entry name" value="NAD(P)-binding Rossmann-fold domains"/>
    <property type="match status" value="1"/>
</dbReference>
<evidence type="ECO:0000256" key="1">
    <source>
        <dbReference type="ARBA" id="ARBA00006484"/>
    </source>
</evidence>
<dbReference type="InterPro" id="IPR052178">
    <property type="entry name" value="Sec_Metab_Biosynth_SDR"/>
</dbReference>
<name>A0A2H3JKT8_WOLCO</name>
<sequence length="281" mass="29933">MSSLFQSSDLFNVSGKVVLITGGSRGIGKMIAEGFVANGAKVYISSRSVEDCNATARELGGRGPGTCISLPADMQKLQEVERLVKELSTRENALHVLVNNAGAAWGDTIDDYPDSAFTKLLTLNTQRVFTLTQKCLPLLRAAAEQGGMDGNVYRDPARIINIGSVEGLHVPAHETYAYSTSKAALHHLSRHLAGRLGWEGITSNTIACGPFESKMMAHTLSTQGEIIRSMIPLQRIGTPQDVAGTALFLSSRAGAYVNGATITLDGGQLIGMQTFSPNPKL</sequence>
<accession>A0A2H3JKT8</accession>
<dbReference type="Gene3D" id="3.40.50.720">
    <property type="entry name" value="NAD(P)-binding Rossmann-like Domain"/>
    <property type="match status" value="1"/>
</dbReference>
<keyword evidence="5" id="KW-1185">Reference proteome</keyword>
<dbReference type="PROSITE" id="PS00061">
    <property type="entry name" value="ADH_SHORT"/>
    <property type="match status" value="1"/>
</dbReference>
<dbReference type="Pfam" id="PF13561">
    <property type="entry name" value="adh_short_C2"/>
    <property type="match status" value="1"/>
</dbReference>
<dbReference type="STRING" id="742152.A0A2H3JKT8"/>
<dbReference type="PRINTS" id="PR00081">
    <property type="entry name" value="GDHRDH"/>
</dbReference>
<evidence type="ECO:0000313" key="4">
    <source>
        <dbReference type="EMBL" id="PCH40463.1"/>
    </source>
</evidence>
<comment type="similarity">
    <text evidence="1">Belongs to the short-chain dehydrogenases/reductases (SDR) family.</text>
</comment>
<dbReference type="PANTHER" id="PTHR43618:SF17">
    <property type="entry name" value="RHAMNOLIPIDS BIOSYNTHESIS 3-OXOACYL-[ACYL-CARRIER-PROTEIN] REDUCTASE"/>
    <property type="match status" value="1"/>
</dbReference>
<evidence type="ECO:0000256" key="2">
    <source>
        <dbReference type="ARBA" id="ARBA00022857"/>
    </source>
</evidence>
<keyword evidence="2" id="KW-0521">NADP</keyword>
<reference evidence="4 5" key="1">
    <citation type="journal article" date="2012" name="Science">
        <title>The Paleozoic origin of enzymatic lignin decomposition reconstructed from 31 fungal genomes.</title>
        <authorList>
            <person name="Floudas D."/>
            <person name="Binder M."/>
            <person name="Riley R."/>
            <person name="Barry K."/>
            <person name="Blanchette R.A."/>
            <person name="Henrissat B."/>
            <person name="Martinez A.T."/>
            <person name="Otillar R."/>
            <person name="Spatafora J.W."/>
            <person name="Yadav J.S."/>
            <person name="Aerts A."/>
            <person name="Benoit I."/>
            <person name="Boyd A."/>
            <person name="Carlson A."/>
            <person name="Copeland A."/>
            <person name="Coutinho P.M."/>
            <person name="de Vries R.P."/>
            <person name="Ferreira P."/>
            <person name="Findley K."/>
            <person name="Foster B."/>
            <person name="Gaskell J."/>
            <person name="Glotzer D."/>
            <person name="Gorecki P."/>
            <person name="Heitman J."/>
            <person name="Hesse C."/>
            <person name="Hori C."/>
            <person name="Igarashi K."/>
            <person name="Jurgens J.A."/>
            <person name="Kallen N."/>
            <person name="Kersten P."/>
            <person name="Kohler A."/>
            <person name="Kuees U."/>
            <person name="Kumar T.K.A."/>
            <person name="Kuo A."/>
            <person name="LaButti K."/>
            <person name="Larrondo L.F."/>
            <person name="Lindquist E."/>
            <person name="Ling A."/>
            <person name="Lombard V."/>
            <person name="Lucas S."/>
            <person name="Lundell T."/>
            <person name="Martin R."/>
            <person name="McLaughlin D.J."/>
            <person name="Morgenstern I."/>
            <person name="Morin E."/>
            <person name="Murat C."/>
            <person name="Nagy L.G."/>
            <person name="Nolan M."/>
            <person name="Ohm R.A."/>
            <person name="Patyshakuliyeva A."/>
            <person name="Rokas A."/>
            <person name="Ruiz-Duenas F.J."/>
            <person name="Sabat G."/>
            <person name="Salamov A."/>
            <person name="Samejima M."/>
            <person name="Schmutz J."/>
            <person name="Slot J.C."/>
            <person name="St John F."/>
            <person name="Stenlid J."/>
            <person name="Sun H."/>
            <person name="Sun S."/>
            <person name="Syed K."/>
            <person name="Tsang A."/>
            <person name="Wiebenga A."/>
            <person name="Young D."/>
            <person name="Pisabarro A."/>
            <person name="Eastwood D.C."/>
            <person name="Martin F."/>
            <person name="Cullen D."/>
            <person name="Grigoriev I.V."/>
            <person name="Hibbett D.S."/>
        </authorList>
    </citation>
    <scope>NUCLEOTIDE SEQUENCE [LARGE SCALE GENOMIC DNA]</scope>
    <source>
        <strain evidence="4 5">MD-104</strain>
    </source>
</reference>
<gene>
    <name evidence="4" type="ORF">WOLCODRAFT_136891</name>
</gene>
<dbReference type="InterPro" id="IPR002347">
    <property type="entry name" value="SDR_fam"/>
</dbReference>
<dbReference type="GO" id="GO:0016491">
    <property type="term" value="F:oxidoreductase activity"/>
    <property type="evidence" value="ECO:0007669"/>
    <property type="project" value="UniProtKB-KW"/>
</dbReference>
<evidence type="ECO:0000313" key="5">
    <source>
        <dbReference type="Proteomes" id="UP000218811"/>
    </source>
</evidence>
<dbReference type="FunFam" id="3.40.50.720:FF:000084">
    <property type="entry name" value="Short-chain dehydrogenase reductase"/>
    <property type="match status" value="1"/>
</dbReference>
<organism evidence="4 5">
    <name type="scientific">Wolfiporia cocos (strain MD-104)</name>
    <name type="common">Brown rot fungus</name>
    <dbReference type="NCBI Taxonomy" id="742152"/>
    <lineage>
        <taxon>Eukaryota</taxon>
        <taxon>Fungi</taxon>
        <taxon>Dikarya</taxon>
        <taxon>Basidiomycota</taxon>
        <taxon>Agaricomycotina</taxon>
        <taxon>Agaricomycetes</taxon>
        <taxon>Polyporales</taxon>
        <taxon>Phaeolaceae</taxon>
        <taxon>Wolfiporia</taxon>
    </lineage>
</organism>
<dbReference type="PRINTS" id="PR00080">
    <property type="entry name" value="SDRFAMILY"/>
</dbReference>
<protein>
    <submittedName>
        <fullName evidence="4">NAD(P)-binding protein</fullName>
    </submittedName>
</protein>
<dbReference type="EMBL" id="KB468053">
    <property type="protein sequence ID" value="PCH40463.1"/>
    <property type="molecule type" value="Genomic_DNA"/>
</dbReference>
<keyword evidence="3" id="KW-0560">Oxidoreductase</keyword>
<dbReference type="PANTHER" id="PTHR43618">
    <property type="entry name" value="7-ALPHA-HYDROXYSTEROID DEHYDROGENASE"/>
    <property type="match status" value="1"/>
</dbReference>
<dbReference type="InterPro" id="IPR020904">
    <property type="entry name" value="Sc_DH/Rdtase_CS"/>
</dbReference>
<dbReference type="InterPro" id="IPR036291">
    <property type="entry name" value="NAD(P)-bd_dom_sf"/>
</dbReference>
<dbReference type="Proteomes" id="UP000218811">
    <property type="component" value="Unassembled WGS sequence"/>
</dbReference>
<dbReference type="OMA" id="NSLACGP"/>
<dbReference type="OrthoDB" id="2898618at2759"/>
<dbReference type="AlphaFoldDB" id="A0A2H3JKT8"/>
<proteinExistence type="inferred from homology"/>
<evidence type="ECO:0000256" key="3">
    <source>
        <dbReference type="ARBA" id="ARBA00023002"/>
    </source>
</evidence>